<dbReference type="Ensembl" id="ENSATET00000008904.3">
    <property type="protein sequence ID" value="ENSATEP00000008751.2"/>
    <property type="gene ID" value="ENSATEG00000006138.3"/>
</dbReference>
<reference evidence="1" key="2">
    <citation type="submission" date="2025-08" db="UniProtKB">
        <authorList>
            <consortium name="Ensembl"/>
        </authorList>
    </citation>
    <scope>IDENTIFICATION</scope>
</reference>
<dbReference type="OrthoDB" id="20822at2759"/>
<dbReference type="InParanoid" id="A0A3Q1IYU9"/>
<reference evidence="1" key="3">
    <citation type="submission" date="2025-09" db="UniProtKB">
        <authorList>
            <consortium name="Ensembl"/>
        </authorList>
    </citation>
    <scope>IDENTIFICATION</scope>
</reference>
<dbReference type="SUPFAM" id="SSF55753">
    <property type="entry name" value="Actin depolymerizing proteins"/>
    <property type="match status" value="1"/>
</dbReference>
<dbReference type="AlphaFoldDB" id="A0A3Q1IYU9"/>
<reference evidence="1" key="1">
    <citation type="submission" date="2021-04" db="EMBL/GenBank/DDBJ databases">
        <authorList>
            <consortium name="Wellcome Sanger Institute Data Sharing"/>
        </authorList>
    </citation>
    <scope>NUCLEOTIDE SEQUENCE [LARGE SCALE GENOMIC DNA]</scope>
</reference>
<evidence type="ECO:0000313" key="2">
    <source>
        <dbReference type="Proteomes" id="UP000265040"/>
    </source>
</evidence>
<accession>A0A3Q1IYU9</accession>
<name>A0A3Q1IYU9_ANATE</name>
<dbReference type="GeneTree" id="ENSGT00960000189804"/>
<sequence>MATKIDKEACREAYNQVRDDATDIIWAAFHYEGSRIVPAGQGADYEDFKNLCTGKEQVFFNKCYPMCCVLCNVWLKHLSLLMTGLECVVIKLKLLNTPSYF</sequence>
<dbReference type="Gene3D" id="3.40.20.10">
    <property type="entry name" value="Severin"/>
    <property type="match status" value="1"/>
</dbReference>
<evidence type="ECO:0008006" key="3">
    <source>
        <dbReference type="Google" id="ProtNLM"/>
    </source>
</evidence>
<dbReference type="InterPro" id="IPR029006">
    <property type="entry name" value="ADF-H/Gelsolin-like_dom_sf"/>
</dbReference>
<proteinExistence type="predicted"/>
<evidence type="ECO:0000313" key="1">
    <source>
        <dbReference type="Ensembl" id="ENSATEP00000008751.2"/>
    </source>
</evidence>
<dbReference type="Proteomes" id="UP000265040">
    <property type="component" value="Chromosome 6"/>
</dbReference>
<protein>
    <recommendedName>
        <fullName evidence="3">ADF-H domain-containing protein</fullName>
    </recommendedName>
</protein>
<organism evidence="1 2">
    <name type="scientific">Anabas testudineus</name>
    <name type="common">Climbing perch</name>
    <name type="synonym">Anthias testudineus</name>
    <dbReference type="NCBI Taxonomy" id="64144"/>
    <lineage>
        <taxon>Eukaryota</taxon>
        <taxon>Metazoa</taxon>
        <taxon>Chordata</taxon>
        <taxon>Craniata</taxon>
        <taxon>Vertebrata</taxon>
        <taxon>Euteleostomi</taxon>
        <taxon>Actinopterygii</taxon>
        <taxon>Neopterygii</taxon>
        <taxon>Teleostei</taxon>
        <taxon>Neoteleostei</taxon>
        <taxon>Acanthomorphata</taxon>
        <taxon>Anabantaria</taxon>
        <taxon>Anabantiformes</taxon>
        <taxon>Anabantoidei</taxon>
        <taxon>Anabantidae</taxon>
        <taxon>Anabas</taxon>
    </lineage>
</organism>
<keyword evidence="2" id="KW-1185">Reference proteome</keyword>
<dbReference type="STRING" id="64144.ENSATEP00000008751"/>